<sequence>MYSFNINMLADSINSLSTNKKLTMDQLDLILSQEYDTETASTLMRKLCLQSTSDDVSKKGMEFLYMHGFFEDLQRLIDKNKESSNESNQKWAAVYQITIDRKLRRYPPDVLLNYAENFKTDEPELKCIIEFIKIIIYYGLNQFGKLGNFLEKQQDLFKQIDDRFLLSLFNQRLNQNLFGYYLVRNEVIIARKHAFRVLNQTTNPKTKVNIHTTLGLSYIYDTYFQGIFHLSEAIKITKKHHLDTSRKIIEQHNIPFLSAHFKKVDGIASPDKSEQAHIEIAKGNYEKAQAILSEIDIDSPFKKYYLGLANQDRNILLQSYNHFIEKRSDYFFSRLPLNALKDLR</sequence>
<reference evidence="1 2" key="1">
    <citation type="journal article" date="2019" name="Int. J. Syst. Evol. Microbiol.">
        <title>The Global Catalogue of Microorganisms (GCM) 10K type strain sequencing project: providing services to taxonomists for standard genome sequencing and annotation.</title>
        <authorList>
            <consortium name="The Broad Institute Genomics Platform"/>
            <consortium name="The Broad Institute Genome Sequencing Center for Infectious Disease"/>
            <person name="Wu L."/>
            <person name="Ma J."/>
        </authorList>
    </citation>
    <scope>NUCLEOTIDE SEQUENCE [LARGE SCALE GENOMIC DNA]</scope>
    <source>
        <strain evidence="1 2">JCM 15395</strain>
    </source>
</reference>
<evidence type="ECO:0000313" key="2">
    <source>
        <dbReference type="Proteomes" id="UP001500866"/>
    </source>
</evidence>
<dbReference type="RefSeq" id="WP_343813162.1">
    <property type="nucleotide sequence ID" value="NZ_BAAADS010000016.1"/>
</dbReference>
<dbReference type="NCBIfam" id="NF038310">
    <property type="entry name" value="lysogeny_AimR"/>
    <property type="match status" value="1"/>
</dbReference>
<comment type="caution">
    <text evidence="1">The sequence shown here is derived from an EMBL/GenBank/DDBJ whole genome shotgun (WGS) entry which is preliminary data.</text>
</comment>
<proteinExistence type="predicted"/>
<organism evidence="1 2">
    <name type="scientific">Virgibacillus siamensis</name>
    <dbReference type="NCBI Taxonomy" id="480071"/>
    <lineage>
        <taxon>Bacteria</taxon>
        <taxon>Bacillati</taxon>
        <taxon>Bacillota</taxon>
        <taxon>Bacilli</taxon>
        <taxon>Bacillales</taxon>
        <taxon>Bacillaceae</taxon>
        <taxon>Virgibacillus</taxon>
    </lineage>
</organism>
<protein>
    <submittedName>
        <fullName evidence="1">Uncharacterized protein</fullName>
    </submittedName>
</protein>
<dbReference type="InterPro" id="IPR047705">
    <property type="entry name" value="AimR-like"/>
</dbReference>
<dbReference type="Proteomes" id="UP001500866">
    <property type="component" value="Unassembled WGS sequence"/>
</dbReference>
<gene>
    <name evidence="1" type="ORF">GCM10009001_22960</name>
</gene>
<evidence type="ECO:0000313" key="1">
    <source>
        <dbReference type="EMBL" id="GAA0605113.1"/>
    </source>
</evidence>
<dbReference type="Pfam" id="PF22871">
    <property type="entry name" value="AimR"/>
    <property type="match status" value="1"/>
</dbReference>
<keyword evidence="2" id="KW-1185">Reference proteome</keyword>
<name>A0ABN1G6X8_9BACI</name>
<dbReference type="EMBL" id="BAAADS010000016">
    <property type="protein sequence ID" value="GAA0605113.1"/>
    <property type="molecule type" value="Genomic_DNA"/>
</dbReference>
<accession>A0ABN1G6X8</accession>